<proteinExistence type="inferred from homology"/>
<reference evidence="5 6" key="1">
    <citation type="journal article" date="2019" name="Nat. Ecol. Evol.">
        <title>Megaphylogeny resolves global patterns of mushroom evolution.</title>
        <authorList>
            <person name="Varga T."/>
            <person name="Krizsan K."/>
            <person name="Foldi C."/>
            <person name="Dima B."/>
            <person name="Sanchez-Garcia M."/>
            <person name="Sanchez-Ramirez S."/>
            <person name="Szollosi G.J."/>
            <person name="Szarkandi J.G."/>
            <person name="Papp V."/>
            <person name="Albert L."/>
            <person name="Andreopoulos W."/>
            <person name="Angelini C."/>
            <person name="Antonin V."/>
            <person name="Barry K.W."/>
            <person name="Bougher N.L."/>
            <person name="Buchanan P."/>
            <person name="Buyck B."/>
            <person name="Bense V."/>
            <person name="Catcheside P."/>
            <person name="Chovatia M."/>
            <person name="Cooper J."/>
            <person name="Damon W."/>
            <person name="Desjardin D."/>
            <person name="Finy P."/>
            <person name="Geml J."/>
            <person name="Haridas S."/>
            <person name="Hughes K."/>
            <person name="Justo A."/>
            <person name="Karasinski D."/>
            <person name="Kautmanova I."/>
            <person name="Kiss B."/>
            <person name="Kocsube S."/>
            <person name="Kotiranta H."/>
            <person name="LaButti K.M."/>
            <person name="Lechner B.E."/>
            <person name="Liimatainen K."/>
            <person name="Lipzen A."/>
            <person name="Lukacs Z."/>
            <person name="Mihaltcheva S."/>
            <person name="Morgado L.N."/>
            <person name="Niskanen T."/>
            <person name="Noordeloos M.E."/>
            <person name="Ohm R.A."/>
            <person name="Ortiz-Santana B."/>
            <person name="Ovrebo C."/>
            <person name="Racz N."/>
            <person name="Riley R."/>
            <person name="Savchenko A."/>
            <person name="Shiryaev A."/>
            <person name="Soop K."/>
            <person name="Spirin V."/>
            <person name="Szebenyi C."/>
            <person name="Tomsovsky M."/>
            <person name="Tulloss R.E."/>
            <person name="Uehling J."/>
            <person name="Grigoriev I.V."/>
            <person name="Vagvolgyi C."/>
            <person name="Papp T."/>
            <person name="Martin F.M."/>
            <person name="Miettinen O."/>
            <person name="Hibbett D.S."/>
            <person name="Nagy L.G."/>
        </authorList>
    </citation>
    <scope>NUCLEOTIDE SEQUENCE [LARGE SCALE GENOMIC DNA]</scope>
    <source>
        <strain evidence="5 6">OMC1185</strain>
    </source>
</reference>
<dbReference type="Gene3D" id="1.20.58.1590">
    <property type="entry name" value="Tethering factor for nuclear proteasome Cut8/Sts1"/>
    <property type="match status" value="1"/>
</dbReference>
<dbReference type="PANTHER" id="PTHR28032:SF1">
    <property type="entry name" value="FI02826P"/>
    <property type="match status" value="1"/>
</dbReference>
<comment type="similarity">
    <text evidence="1 3">Belongs to the cut8/STS1 family.</text>
</comment>
<evidence type="ECO:0000313" key="6">
    <source>
        <dbReference type="Proteomes" id="UP000305948"/>
    </source>
</evidence>
<dbReference type="InterPro" id="IPR038422">
    <property type="entry name" value="Cut8/Sts1_sf"/>
</dbReference>
<dbReference type="OrthoDB" id="10061064at2759"/>
<evidence type="ECO:0000256" key="2">
    <source>
        <dbReference type="ARBA" id="ARBA00023242"/>
    </source>
</evidence>
<feature type="region of interest" description="Disordered" evidence="4">
    <location>
        <begin position="230"/>
        <end position="250"/>
    </location>
</feature>
<feature type="compositionally biased region" description="Low complexity" evidence="4">
    <location>
        <begin position="21"/>
        <end position="40"/>
    </location>
</feature>
<feature type="compositionally biased region" description="Polar residues" evidence="4">
    <location>
        <begin position="239"/>
        <end position="248"/>
    </location>
</feature>
<dbReference type="PANTHER" id="PTHR28032">
    <property type="entry name" value="FI02826P"/>
    <property type="match status" value="1"/>
</dbReference>
<organism evidence="5 6">
    <name type="scientific">Heliocybe sulcata</name>
    <dbReference type="NCBI Taxonomy" id="5364"/>
    <lineage>
        <taxon>Eukaryota</taxon>
        <taxon>Fungi</taxon>
        <taxon>Dikarya</taxon>
        <taxon>Basidiomycota</taxon>
        <taxon>Agaricomycotina</taxon>
        <taxon>Agaricomycetes</taxon>
        <taxon>Gloeophyllales</taxon>
        <taxon>Gloeophyllaceae</taxon>
        <taxon>Heliocybe</taxon>
    </lineage>
</organism>
<protein>
    <recommendedName>
        <fullName evidence="3">Tethering factor for nuclear proteasome STS1</fullName>
    </recommendedName>
</protein>
<accession>A0A5C3NTG3</accession>
<keyword evidence="3" id="KW-0653">Protein transport</keyword>
<keyword evidence="3" id="KW-0963">Cytoplasm</keyword>
<feature type="compositionally biased region" description="Basic and acidic residues" evidence="4">
    <location>
        <begin position="112"/>
        <end position="122"/>
    </location>
</feature>
<comment type="function">
    <text evidence="3">Involved in ubiquitin-mediated protein degradation. Regulatory factor in the ubiquitin/proteasome pathway that controls the turnover of proteasome substrates. Targets proteasomes to the nucleus and facilitates the degradation of nuclear proteins.</text>
</comment>
<dbReference type="EMBL" id="ML213503">
    <property type="protein sequence ID" value="TFK57031.1"/>
    <property type="molecule type" value="Genomic_DNA"/>
</dbReference>
<gene>
    <name evidence="5" type="ORF">OE88DRAFT_85318</name>
</gene>
<dbReference type="GO" id="GO:0031965">
    <property type="term" value="C:nuclear membrane"/>
    <property type="evidence" value="ECO:0007669"/>
    <property type="project" value="TreeGrafter"/>
</dbReference>
<evidence type="ECO:0000313" key="5">
    <source>
        <dbReference type="EMBL" id="TFK57031.1"/>
    </source>
</evidence>
<feature type="region of interest" description="Disordered" evidence="4">
    <location>
        <begin position="21"/>
        <end position="128"/>
    </location>
</feature>
<evidence type="ECO:0000256" key="4">
    <source>
        <dbReference type="SAM" id="MobiDB-lite"/>
    </source>
</evidence>
<comment type="subcellular location">
    <subcellularLocation>
        <location evidence="3">Cytoplasm</location>
    </subcellularLocation>
    <subcellularLocation>
        <location evidence="3">Nucleus</location>
    </subcellularLocation>
</comment>
<dbReference type="AlphaFoldDB" id="A0A5C3NTG3"/>
<dbReference type="GO" id="GO:0031144">
    <property type="term" value="P:proteasome localization"/>
    <property type="evidence" value="ECO:0007669"/>
    <property type="project" value="UniProtKB-UniRule"/>
</dbReference>
<dbReference type="GO" id="GO:0071630">
    <property type="term" value="P:nuclear protein quality control by the ubiquitin-proteasome system"/>
    <property type="evidence" value="ECO:0007669"/>
    <property type="project" value="UniProtKB-UniRule"/>
</dbReference>
<keyword evidence="6" id="KW-1185">Reference proteome</keyword>
<keyword evidence="2 3" id="KW-0539">Nucleus</keyword>
<comment type="subunit">
    <text evidence="3">Binds the proteasome.</text>
</comment>
<dbReference type="InterPro" id="IPR013868">
    <property type="entry name" value="Cut8/Sts1_fam"/>
</dbReference>
<sequence>MAYVMPPHPHLDFHAGPVKQAPSPFGFGFGLLSSSSAGGLNRPSNGQLSAFQPAAAVVQPSPQRGSKRRHEPEEDENRQPRDESMDRSPTPERPRRAVPKRARMGMSVEGGGKAEKPGKDGKGAAPSDGNDIDVGVLLASLPSESLLPLITSLLNTQPSLKPVILSLIPRPTLDTALHALAQAAKKLHDAYPFSNTSSFSHSPSFTTFSGGIGHTRHSAGPSQSSLGFGFSQQPSQFSNHTQSESSNGGMRDSYVLSRLRPHIESFVSTASTYLPYFSYVASGSHPIMQATSPPVQQKEKLHPSEVFTLLSALTTHVLDQPTLTQSALVPLLLIRLTEEWKTWVTHIDESVNRQGGMYREETVRTWERDLDAFAQAKGNGLEVMRQVRDRWVQKVGWLVGRMGQPMEES</sequence>
<feature type="compositionally biased region" description="Basic and acidic residues" evidence="4">
    <location>
        <begin position="77"/>
        <end position="95"/>
    </location>
</feature>
<dbReference type="GO" id="GO:0015031">
    <property type="term" value="P:protein transport"/>
    <property type="evidence" value="ECO:0007669"/>
    <property type="project" value="UniProtKB-UniRule"/>
</dbReference>
<dbReference type="Pfam" id="PF08559">
    <property type="entry name" value="Cut8"/>
    <property type="match status" value="1"/>
</dbReference>
<dbReference type="GO" id="GO:0070628">
    <property type="term" value="F:proteasome binding"/>
    <property type="evidence" value="ECO:0007669"/>
    <property type="project" value="TreeGrafter"/>
</dbReference>
<evidence type="ECO:0000256" key="3">
    <source>
        <dbReference type="RuleBase" id="RU368013"/>
    </source>
</evidence>
<name>A0A5C3NTG3_9AGAM</name>
<dbReference type="STRING" id="5364.A0A5C3NTG3"/>
<dbReference type="Proteomes" id="UP000305948">
    <property type="component" value="Unassembled WGS sequence"/>
</dbReference>
<evidence type="ECO:0000256" key="1">
    <source>
        <dbReference type="ARBA" id="ARBA00006199"/>
    </source>
</evidence>
<keyword evidence="3" id="KW-0813">Transport</keyword>
<dbReference type="GO" id="GO:0005737">
    <property type="term" value="C:cytoplasm"/>
    <property type="evidence" value="ECO:0007669"/>
    <property type="project" value="UniProtKB-SubCell"/>
</dbReference>